<feature type="compositionally biased region" description="Basic and acidic residues" evidence="9">
    <location>
        <begin position="1"/>
        <end position="24"/>
    </location>
</feature>
<dbReference type="GO" id="GO:0005886">
    <property type="term" value="C:plasma membrane"/>
    <property type="evidence" value="ECO:0007669"/>
    <property type="project" value="TreeGrafter"/>
</dbReference>
<dbReference type="EMBL" id="ACNN01000014">
    <property type="protein sequence ID" value="EEN83152.1"/>
    <property type="molecule type" value="Genomic_DNA"/>
</dbReference>
<keyword evidence="3" id="KW-0813">Transport</keyword>
<feature type="transmembrane region" description="Helical" evidence="10">
    <location>
        <begin position="145"/>
        <end position="164"/>
    </location>
</feature>
<dbReference type="PANTHER" id="PTHR11562:SF17">
    <property type="entry name" value="RE54080P-RELATED"/>
    <property type="match status" value="1"/>
</dbReference>
<name>C3J9Q0_POREA</name>
<feature type="transmembrane region" description="Helical" evidence="10">
    <location>
        <begin position="47"/>
        <end position="65"/>
    </location>
</feature>
<dbReference type="InterPro" id="IPR027469">
    <property type="entry name" value="Cation_efflux_TMD_sf"/>
</dbReference>
<dbReference type="Pfam" id="PF16916">
    <property type="entry name" value="ZT_dimer"/>
    <property type="match status" value="1"/>
</dbReference>
<comment type="caution">
    <text evidence="13">The sequence shown here is derived from an EMBL/GenBank/DDBJ whole genome shotgun (WGS) entry which is preliminary data.</text>
</comment>
<evidence type="ECO:0000256" key="1">
    <source>
        <dbReference type="ARBA" id="ARBA00004141"/>
    </source>
</evidence>
<comment type="similarity">
    <text evidence="2">Belongs to the cation diffusion facilitator (CDF) transporter (TC 2.A.4) family. SLC30A subfamily.</text>
</comment>
<proteinExistence type="inferred from homology"/>
<dbReference type="InterPro" id="IPR036837">
    <property type="entry name" value="Cation_efflux_CTD_sf"/>
</dbReference>
<dbReference type="SUPFAM" id="SSF160240">
    <property type="entry name" value="Cation efflux protein cytoplasmic domain-like"/>
    <property type="match status" value="1"/>
</dbReference>
<sequence length="328" mass="36125">MDEHKHIHHDCHEHHHEHAHEHKHGDHHGHHHALGHHHHSATGNIKVAFWLNISFALFELVGGFFTSSIAILSDALHDFGDALSLGVAWYLQKLSERGRDARFSYGYKRFSLLGALFISVVLIVGSIFVLTAAAKRLIEPGEPKAGWMLVIAVVGLVVNGVAALRVSKGHSFNERAVMLHLLEDVLGWAAVLIVSVVMVFVHLPILDPILSIAISCWVLFNVVRTLIGTFKVFLQGVPTDIDLPALEQAIAEVPEVLSTHDVHLWSIDGELHVLTIHVVFNPESCVSPTEVLALKERVRAIAKEAGVQHATIEMDAPDTPCGMEHCCD</sequence>
<keyword evidence="14" id="KW-1185">Reference proteome</keyword>
<keyword evidence="8 10" id="KW-0472">Membrane</keyword>
<evidence type="ECO:0000256" key="9">
    <source>
        <dbReference type="SAM" id="MobiDB-lite"/>
    </source>
</evidence>
<evidence type="ECO:0000256" key="6">
    <source>
        <dbReference type="ARBA" id="ARBA00022989"/>
    </source>
</evidence>
<keyword evidence="6 10" id="KW-1133">Transmembrane helix</keyword>
<organism evidence="13 14">
    <name type="scientific">Porphyromonas endodontalis (strain ATCC 35406 / DSM 24491 / JCM 8526 / CCUG 16442 / BCRC 14492 / NCTC 13058 / HG 370)</name>
    <name type="common">Bacteroides endodontalis</name>
    <dbReference type="NCBI Taxonomy" id="553175"/>
    <lineage>
        <taxon>Bacteria</taxon>
        <taxon>Pseudomonadati</taxon>
        <taxon>Bacteroidota</taxon>
        <taxon>Bacteroidia</taxon>
        <taxon>Bacteroidales</taxon>
        <taxon>Porphyromonadaceae</taxon>
        <taxon>Porphyromonas</taxon>
    </lineage>
</organism>
<evidence type="ECO:0000259" key="12">
    <source>
        <dbReference type="Pfam" id="PF16916"/>
    </source>
</evidence>
<keyword evidence="7" id="KW-0406">Ion transport</keyword>
<feature type="transmembrane region" description="Helical" evidence="10">
    <location>
        <begin position="185"/>
        <end position="203"/>
    </location>
</feature>
<accession>C3J9Q0</accession>
<dbReference type="InterPro" id="IPR058533">
    <property type="entry name" value="Cation_efflux_TM"/>
</dbReference>
<keyword evidence="5" id="KW-0864">Zinc transport</keyword>
<reference evidence="13 14" key="1">
    <citation type="submission" date="2009-04" db="EMBL/GenBank/DDBJ databases">
        <authorList>
            <person name="Sebastian Y."/>
            <person name="Madupu R."/>
            <person name="Durkin A.S."/>
            <person name="Torralba M."/>
            <person name="Methe B."/>
            <person name="Sutton G.G."/>
            <person name="Strausberg R.L."/>
            <person name="Nelson K.E."/>
        </authorList>
    </citation>
    <scope>NUCLEOTIDE SEQUENCE [LARGE SCALE GENOMIC DNA]</scope>
    <source>
        <strain evidence="14">ATCC 35406 / BCRC 14492 / JCM 8526 / NCTC 13058 / HG 370</strain>
    </source>
</reference>
<dbReference type="GeneID" id="93365119"/>
<dbReference type="Proteomes" id="UP000004295">
    <property type="component" value="Unassembled WGS sequence"/>
</dbReference>
<feature type="domain" description="Cation efflux protein transmembrane" evidence="11">
    <location>
        <begin position="45"/>
        <end position="232"/>
    </location>
</feature>
<evidence type="ECO:0000256" key="10">
    <source>
        <dbReference type="SAM" id="Phobius"/>
    </source>
</evidence>
<feature type="transmembrane region" description="Helical" evidence="10">
    <location>
        <begin position="112"/>
        <end position="133"/>
    </location>
</feature>
<comment type="subcellular location">
    <subcellularLocation>
        <location evidence="1">Membrane</location>
        <topology evidence="1">Multi-pass membrane protein</topology>
    </subcellularLocation>
</comment>
<dbReference type="NCBIfam" id="TIGR01297">
    <property type="entry name" value="CDF"/>
    <property type="match status" value="1"/>
</dbReference>
<evidence type="ECO:0000256" key="7">
    <source>
        <dbReference type="ARBA" id="ARBA00023065"/>
    </source>
</evidence>
<evidence type="ECO:0000256" key="3">
    <source>
        <dbReference type="ARBA" id="ARBA00022448"/>
    </source>
</evidence>
<keyword evidence="5" id="KW-0862">Zinc</keyword>
<feature type="region of interest" description="Disordered" evidence="9">
    <location>
        <begin position="1"/>
        <end position="37"/>
    </location>
</feature>
<dbReference type="STRING" id="553175.POREN0001_0801"/>
<dbReference type="Pfam" id="PF01545">
    <property type="entry name" value="Cation_efflux"/>
    <property type="match status" value="1"/>
</dbReference>
<feature type="domain" description="Cation efflux protein cytoplasmic" evidence="12">
    <location>
        <begin position="238"/>
        <end position="315"/>
    </location>
</feature>
<evidence type="ECO:0000256" key="2">
    <source>
        <dbReference type="ARBA" id="ARBA00008873"/>
    </source>
</evidence>
<gene>
    <name evidence="13" type="ORF">POREN0001_0801</name>
</gene>
<evidence type="ECO:0000256" key="5">
    <source>
        <dbReference type="ARBA" id="ARBA00022906"/>
    </source>
</evidence>
<keyword evidence="4 10" id="KW-0812">Transmembrane</keyword>
<evidence type="ECO:0000256" key="4">
    <source>
        <dbReference type="ARBA" id="ARBA00022692"/>
    </source>
</evidence>
<dbReference type="eggNOG" id="COG1230">
    <property type="taxonomic scope" value="Bacteria"/>
</dbReference>
<evidence type="ECO:0000256" key="8">
    <source>
        <dbReference type="ARBA" id="ARBA00023136"/>
    </source>
</evidence>
<evidence type="ECO:0000259" key="11">
    <source>
        <dbReference type="Pfam" id="PF01545"/>
    </source>
</evidence>
<dbReference type="InterPro" id="IPR002524">
    <property type="entry name" value="Cation_efflux"/>
</dbReference>
<feature type="compositionally biased region" description="Basic residues" evidence="9">
    <location>
        <begin position="25"/>
        <end position="37"/>
    </location>
</feature>
<protein>
    <submittedName>
        <fullName evidence="13">Cation diffusion facilitator family transporter</fullName>
    </submittedName>
</protein>
<dbReference type="SUPFAM" id="SSF161111">
    <property type="entry name" value="Cation efflux protein transmembrane domain-like"/>
    <property type="match status" value="1"/>
</dbReference>
<dbReference type="PANTHER" id="PTHR11562">
    <property type="entry name" value="CATION EFFLUX PROTEIN/ ZINC TRANSPORTER"/>
    <property type="match status" value="1"/>
</dbReference>
<evidence type="ECO:0000313" key="13">
    <source>
        <dbReference type="EMBL" id="EEN83152.1"/>
    </source>
</evidence>
<dbReference type="GO" id="GO:0005385">
    <property type="term" value="F:zinc ion transmembrane transporter activity"/>
    <property type="evidence" value="ECO:0007669"/>
    <property type="project" value="TreeGrafter"/>
</dbReference>
<dbReference type="Gene3D" id="1.20.1510.10">
    <property type="entry name" value="Cation efflux protein transmembrane domain"/>
    <property type="match status" value="1"/>
</dbReference>
<dbReference type="InterPro" id="IPR027470">
    <property type="entry name" value="Cation_efflux_CTD"/>
</dbReference>
<dbReference type="RefSeq" id="WP_004333143.1">
    <property type="nucleotide sequence ID" value="NZ_ACNN01000014.1"/>
</dbReference>
<dbReference type="AlphaFoldDB" id="C3J9Q0"/>
<evidence type="ECO:0000313" key="14">
    <source>
        <dbReference type="Proteomes" id="UP000004295"/>
    </source>
</evidence>
<dbReference type="InterPro" id="IPR050681">
    <property type="entry name" value="CDF/SLC30A"/>
</dbReference>